<reference evidence="2" key="1">
    <citation type="journal article" date="2020" name="Nat. Commun.">
        <title>Genome sequence of the cluster root forming white lupin.</title>
        <authorList>
            <person name="Hufnagel B."/>
            <person name="Marques A."/>
            <person name="Soriano A."/>
            <person name="Marques L."/>
            <person name="Divol F."/>
            <person name="Doumas P."/>
            <person name="Sallet E."/>
            <person name="Mancinotti D."/>
            <person name="Carrere S."/>
            <person name="Marande W."/>
            <person name="Arribat S."/>
            <person name="Keller J."/>
            <person name="Huneau C."/>
            <person name="Blein T."/>
            <person name="Aime D."/>
            <person name="Laguerre M."/>
            <person name="Taylor J."/>
            <person name="Schubert V."/>
            <person name="Nelson M."/>
            <person name="Geu-Flores F."/>
            <person name="Crespi M."/>
            <person name="Gallardo-Guerrero K."/>
            <person name="Delaux P.-M."/>
            <person name="Salse J."/>
            <person name="Berges H."/>
            <person name="Guyot R."/>
            <person name="Gouzy J."/>
            <person name="Peret B."/>
        </authorList>
    </citation>
    <scope>NUCLEOTIDE SEQUENCE [LARGE SCALE GENOMIC DNA]</scope>
    <source>
        <strain evidence="2">cv. Amiga</strain>
    </source>
</reference>
<dbReference type="OrthoDB" id="1919827at2759"/>
<proteinExistence type="predicted"/>
<comment type="caution">
    <text evidence="1">The sequence shown here is derived from an EMBL/GenBank/DDBJ whole genome shotgun (WGS) entry which is preliminary data.</text>
</comment>
<accession>A0A6A4PQU7</accession>
<dbReference type="AlphaFoldDB" id="A0A6A4PQU7"/>
<organism evidence="1 2">
    <name type="scientific">Lupinus albus</name>
    <name type="common">White lupine</name>
    <name type="synonym">Lupinus termis</name>
    <dbReference type="NCBI Taxonomy" id="3870"/>
    <lineage>
        <taxon>Eukaryota</taxon>
        <taxon>Viridiplantae</taxon>
        <taxon>Streptophyta</taxon>
        <taxon>Embryophyta</taxon>
        <taxon>Tracheophyta</taxon>
        <taxon>Spermatophyta</taxon>
        <taxon>Magnoliopsida</taxon>
        <taxon>eudicotyledons</taxon>
        <taxon>Gunneridae</taxon>
        <taxon>Pentapetalae</taxon>
        <taxon>rosids</taxon>
        <taxon>fabids</taxon>
        <taxon>Fabales</taxon>
        <taxon>Fabaceae</taxon>
        <taxon>Papilionoideae</taxon>
        <taxon>50 kb inversion clade</taxon>
        <taxon>genistoids sensu lato</taxon>
        <taxon>core genistoids</taxon>
        <taxon>Genisteae</taxon>
        <taxon>Lupinus</taxon>
    </lineage>
</organism>
<evidence type="ECO:0000313" key="1">
    <source>
        <dbReference type="EMBL" id="KAE9603900.1"/>
    </source>
</evidence>
<sequence length="209" mass="23690">MKKHMGNENQHYNNHHKYYHHNLHIHHKSTFLPMLCSKPSIKDVSIPRLKDSARYYFDDPLSPRISCMGQVKRNNKIAGIGFSTSHRLSFTSKSSTSNSSTTSPIVKYSNLKKLFSSKNLKSTTTPTTTTTTTNAAITGVAKNHRCCRSYENVVSINIENMDPPLPVIKKMHKLEEGSIWQRRLGGYGLKGLQVQQIHQPRICLQPTTV</sequence>
<dbReference type="EMBL" id="WOCE01000011">
    <property type="protein sequence ID" value="KAE9603900.1"/>
    <property type="molecule type" value="Genomic_DNA"/>
</dbReference>
<name>A0A6A4PQU7_LUPAL</name>
<dbReference type="Proteomes" id="UP000447434">
    <property type="component" value="Chromosome 11"/>
</dbReference>
<gene>
    <name evidence="1" type="ORF">Lalb_Chr11g0065671</name>
</gene>
<dbReference type="PANTHER" id="PTHR36323:SF1">
    <property type="entry name" value="MYOTUBULARIN-LIKE PROTEIN"/>
    <property type="match status" value="1"/>
</dbReference>
<protein>
    <submittedName>
        <fullName evidence="1">Uncharacterized protein</fullName>
    </submittedName>
</protein>
<keyword evidence="2" id="KW-1185">Reference proteome</keyword>
<evidence type="ECO:0000313" key="2">
    <source>
        <dbReference type="Proteomes" id="UP000447434"/>
    </source>
</evidence>
<dbReference type="PANTHER" id="PTHR36323">
    <property type="entry name" value="MYOTUBULARIN-LIKE PROTEIN"/>
    <property type="match status" value="1"/>
</dbReference>